<feature type="domain" description="CRIB" evidence="1">
    <location>
        <begin position="32"/>
        <end position="45"/>
    </location>
</feature>
<comment type="caution">
    <text evidence="2">The sequence shown here is derived from an EMBL/GenBank/DDBJ whole genome shotgun (WGS) entry which is preliminary data.</text>
</comment>
<evidence type="ECO:0000313" key="2">
    <source>
        <dbReference type="EMBL" id="RCH84080.1"/>
    </source>
</evidence>
<dbReference type="InterPro" id="IPR036936">
    <property type="entry name" value="CRIB_dom_sf"/>
</dbReference>
<name>A0A367J2E1_RHIAZ</name>
<evidence type="ECO:0000313" key="3">
    <source>
        <dbReference type="Proteomes" id="UP000252139"/>
    </source>
</evidence>
<dbReference type="OrthoDB" id="5559822at2759"/>
<gene>
    <name evidence="2" type="ORF">CU097_002908</name>
</gene>
<dbReference type="CDD" id="cd00132">
    <property type="entry name" value="CRIB"/>
    <property type="match status" value="1"/>
</dbReference>
<dbReference type="Pfam" id="PF00786">
    <property type="entry name" value="PBD"/>
    <property type="match status" value="1"/>
</dbReference>
<evidence type="ECO:0000259" key="1">
    <source>
        <dbReference type="PROSITE" id="PS50108"/>
    </source>
</evidence>
<dbReference type="Gene3D" id="3.90.810.10">
    <property type="entry name" value="CRIB domain"/>
    <property type="match status" value="1"/>
</dbReference>
<accession>A0A367J2E1</accession>
<dbReference type="AlphaFoldDB" id="A0A367J2E1"/>
<dbReference type="InterPro" id="IPR000095">
    <property type="entry name" value="CRIB_dom"/>
</dbReference>
<organism evidence="2 3">
    <name type="scientific">Rhizopus azygosporus</name>
    <name type="common">Rhizopus microsporus var. azygosporus</name>
    <dbReference type="NCBI Taxonomy" id="86630"/>
    <lineage>
        <taxon>Eukaryota</taxon>
        <taxon>Fungi</taxon>
        <taxon>Fungi incertae sedis</taxon>
        <taxon>Mucoromycota</taxon>
        <taxon>Mucoromycotina</taxon>
        <taxon>Mucoromycetes</taxon>
        <taxon>Mucorales</taxon>
        <taxon>Mucorineae</taxon>
        <taxon>Rhizopodaceae</taxon>
        <taxon>Rhizopus</taxon>
    </lineage>
</organism>
<keyword evidence="3" id="KW-1185">Reference proteome</keyword>
<proteinExistence type="predicted"/>
<sequence>MGVNLSKVNDVNILKRYKAIQQYPKRIDISMIGYPTNFRHTYHVGTNYPIAEQTTISLSDEKKPIPMPDVIEHVHQSITSLQETEKREPCYMMTIGQNEQITSSFLSFSGLSSTDITSYDPDAVSLVDLYSESDFKAKIDAQIREILEKRPRHTRRRYINENLSLNKPGLMV</sequence>
<dbReference type="Proteomes" id="UP000252139">
    <property type="component" value="Unassembled WGS sequence"/>
</dbReference>
<protein>
    <recommendedName>
        <fullName evidence="1">CRIB domain-containing protein</fullName>
    </recommendedName>
</protein>
<dbReference type="PROSITE" id="PS50108">
    <property type="entry name" value="CRIB"/>
    <property type="match status" value="1"/>
</dbReference>
<dbReference type="EMBL" id="PJQL01002468">
    <property type="protein sequence ID" value="RCH84080.1"/>
    <property type="molecule type" value="Genomic_DNA"/>
</dbReference>
<reference evidence="2 3" key="1">
    <citation type="journal article" date="2018" name="G3 (Bethesda)">
        <title>Phylogenetic and Phylogenomic Definition of Rhizopus Species.</title>
        <authorList>
            <person name="Gryganskyi A.P."/>
            <person name="Golan J."/>
            <person name="Dolatabadi S."/>
            <person name="Mondo S."/>
            <person name="Robb S."/>
            <person name="Idnurm A."/>
            <person name="Muszewska A."/>
            <person name="Steczkiewicz K."/>
            <person name="Masonjones S."/>
            <person name="Liao H.L."/>
            <person name="Gajdeczka M.T."/>
            <person name="Anike F."/>
            <person name="Vuek A."/>
            <person name="Anishchenko I.M."/>
            <person name="Voigt K."/>
            <person name="de Hoog G.S."/>
            <person name="Smith M.E."/>
            <person name="Heitman J."/>
            <person name="Vilgalys R."/>
            <person name="Stajich J.E."/>
        </authorList>
    </citation>
    <scope>NUCLEOTIDE SEQUENCE [LARGE SCALE GENOMIC DNA]</scope>
    <source>
        <strain evidence="2 3">CBS 357.93</strain>
    </source>
</reference>